<evidence type="ECO:0000256" key="1">
    <source>
        <dbReference type="ARBA" id="ARBA00001946"/>
    </source>
</evidence>
<dbReference type="Proteomes" id="UP000716004">
    <property type="component" value="Unassembled WGS sequence"/>
</dbReference>
<dbReference type="EMBL" id="JAHEAC010000002">
    <property type="protein sequence ID" value="MBX8643223.1"/>
    <property type="molecule type" value="Genomic_DNA"/>
</dbReference>
<dbReference type="PANTHER" id="PTHR43046:SF14">
    <property type="entry name" value="MUTT_NUDIX FAMILY PROTEIN"/>
    <property type="match status" value="1"/>
</dbReference>
<evidence type="ECO:0000313" key="6">
    <source>
        <dbReference type="Proteomes" id="UP000750197"/>
    </source>
</evidence>
<keyword evidence="2" id="KW-0378">Hydrolase</keyword>
<dbReference type="PROSITE" id="PS51462">
    <property type="entry name" value="NUDIX"/>
    <property type="match status" value="1"/>
</dbReference>
<dbReference type="SUPFAM" id="SSF55811">
    <property type="entry name" value="Nudix"/>
    <property type="match status" value="1"/>
</dbReference>
<dbReference type="AlphaFoldDB" id="A0A8J8CGV9"/>
<proteinExistence type="predicted"/>
<evidence type="ECO:0000256" key="2">
    <source>
        <dbReference type="ARBA" id="ARBA00022801"/>
    </source>
</evidence>
<evidence type="ECO:0000313" key="5">
    <source>
        <dbReference type="EMBL" id="MBX8643223.1"/>
    </source>
</evidence>
<protein>
    <submittedName>
        <fullName evidence="5">NUDIX pyrophosphatase</fullName>
    </submittedName>
</protein>
<name>A0A8J8CGV9_9ARCH</name>
<dbReference type="Proteomes" id="UP000750197">
    <property type="component" value="Unassembled WGS sequence"/>
</dbReference>
<dbReference type="InterPro" id="IPR015797">
    <property type="entry name" value="NUDIX_hydrolase-like_dom_sf"/>
</dbReference>
<evidence type="ECO:0000259" key="3">
    <source>
        <dbReference type="PROSITE" id="PS51462"/>
    </source>
</evidence>
<dbReference type="Gene3D" id="3.90.79.10">
    <property type="entry name" value="Nucleoside Triphosphate Pyrophosphohydrolase"/>
    <property type="match status" value="1"/>
</dbReference>
<comment type="cofactor">
    <cofactor evidence="1">
        <name>Mg(2+)</name>
        <dbReference type="ChEBI" id="CHEBI:18420"/>
    </cofactor>
</comment>
<dbReference type="InterPro" id="IPR000086">
    <property type="entry name" value="NUDIX_hydrolase_dom"/>
</dbReference>
<accession>A0A8J8CGV9</accession>
<gene>
    <name evidence="4" type="ORF">J9259_02585</name>
    <name evidence="5" type="ORF">KIY12_00600</name>
</gene>
<dbReference type="EMBL" id="JAGVSJ010000004">
    <property type="protein sequence ID" value="MBX8631398.1"/>
    <property type="molecule type" value="Genomic_DNA"/>
</dbReference>
<organism evidence="5 6">
    <name type="scientific">Candidatus Sysuiplasma superficiale</name>
    <dbReference type="NCBI Taxonomy" id="2823368"/>
    <lineage>
        <taxon>Archaea</taxon>
        <taxon>Methanobacteriati</taxon>
        <taxon>Thermoplasmatota</taxon>
        <taxon>Thermoplasmata</taxon>
        <taxon>Candidatus Sysuiplasmatales</taxon>
        <taxon>Candidatus Sysuiplasmataceae</taxon>
        <taxon>Candidatus Sysuiplasma</taxon>
    </lineage>
</organism>
<feature type="domain" description="Nudix hydrolase" evidence="3">
    <location>
        <begin position="113"/>
        <end position="243"/>
    </location>
</feature>
<evidence type="ECO:0000313" key="4">
    <source>
        <dbReference type="EMBL" id="MBX8631398.1"/>
    </source>
</evidence>
<reference evidence="5" key="1">
    <citation type="submission" date="2021-05" db="EMBL/GenBank/DDBJ databases">
        <title>Genomic insights into ecological role and evolution of a novel Thermoplasmata order Candidatus Sysuiplasmatales.</title>
        <authorList>
            <person name="Yuan Y."/>
        </authorList>
    </citation>
    <scope>NUCLEOTIDE SEQUENCE</scope>
    <source>
        <strain evidence="5">TUT19-bin139</strain>
        <strain evidence="4">YP2-bin.285</strain>
    </source>
</reference>
<dbReference type="Pfam" id="PF00293">
    <property type="entry name" value="NUDIX"/>
    <property type="match status" value="1"/>
</dbReference>
<dbReference type="GO" id="GO:0016787">
    <property type="term" value="F:hydrolase activity"/>
    <property type="evidence" value="ECO:0007669"/>
    <property type="project" value="UniProtKB-KW"/>
</dbReference>
<sequence>MLNLRGRSLASGHYSGTIVLVSERGIPVADCGEHPVFGVRAGMQKAFADRLKSGQVPGCAVLIFCDDPLEGISDMLSSAEIPAVCGLRSSFFENGDRVVVEGDLGNVTLSDVTGRRVVNCIVKSGEKFLLLKRSDRVGSFQGKWAAVSGYVEEGESPEITAYRELKEEISLSEPLLLKKGDPVVTRKGTTAWISYPFLFDVHGGKEDISLDWEHTEYRWVLPQEMGEFETVPGLLGSLHSLGISGRAK</sequence>
<dbReference type="PANTHER" id="PTHR43046">
    <property type="entry name" value="GDP-MANNOSE MANNOSYL HYDROLASE"/>
    <property type="match status" value="1"/>
</dbReference>
<comment type="caution">
    <text evidence="5">The sequence shown here is derived from an EMBL/GenBank/DDBJ whole genome shotgun (WGS) entry which is preliminary data.</text>
</comment>